<evidence type="ECO:0000313" key="7">
    <source>
        <dbReference type="Proteomes" id="UP001164746"/>
    </source>
</evidence>
<feature type="domain" description="EGF-like" evidence="5">
    <location>
        <begin position="106"/>
        <end position="133"/>
    </location>
</feature>
<evidence type="ECO:0000256" key="1">
    <source>
        <dbReference type="ARBA" id="ARBA00022536"/>
    </source>
</evidence>
<dbReference type="Proteomes" id="UP001164746">
    <property type="component" value="Chromosome 10"/>
</dbReference>
<keyword evidence="3" id="KW-0472">Membrane</keyword>
<evidence type="ECO:0000256" key="2">
    <source>
        <dbReference type="SAM" id="MobiDB-lite"/>
    </source>
</evidence>
<reference evidence="6" key="1">
    <citation type="submission" date="2022-11" db="EMBL/GenBank/DDBJ databases">
        <title>Centuries of genome instability and evolution in soft-shell clam transmissible cancer (bioRxiv).</title>
        <authorList>
            <person name="Hart S.F.M."/>
            <person name="Yonemitsu M.A."/>
            <person name="Giersch R.M."/>
            <person name="Beal B.F."/>
            <person name="Arriagada G."/>
            <person name="Davis B.W."/>
            <person name="Ostrander E.A."/>
            <person name="Goff S.P."/>
            <person name="Metzger M.J."/>
        </authorList>
    </citation>
    <scope>NUCLEOTIDE SEQUENCE</scope>
    <source>
        <strain evidence="6">MELC-2E11</strain>
        <tissue evidence="6">Siphon/mantle</tissue>
    </source>
</reference>
<feature type="domain" description="EGF-like" evidence="5">
    <location>
        <begin position="336"/>
        <end position="367"/>
    </location>
</feature>
<evidence type="ECO:0000256" key="4">
    <source>
        <dbReference type="SAM" id="SignalP"/>
    </source>
</evidence>
<feature type="domain" description="EGF-like" evidence="5">
    <location>
        <begin position="369"/>
        <end position="401"/>
    </location>
</feature>
<feature type="transmembrane region" description="Helical" evidence="3">
    <location>
        <begin position="595"/>
        <end position="617"/>
    </location>
</feature>
<gene>
    <name evidence="6" type="ORF">MAR_031053</name>
</gene>
<sequence>MKLYTKVILKVKANMEIITLLCIIFLHVSPSFSQDCSPCFCCKHGTGCKNNVPLGIDNYCWEGCVDGFMSPQCQKPCVNQRCRICSTEATCDTCYDGYYGDLCQSLCPSTCTTCTSGTLCTSCRDGYYGDLCQSLCPSTCNTCTSGTLCTSCRDGHHSGSGLMCIYTCRAECLSCANGTSCTACKFRAGIGYYGNDCSNVCSNKCKDFLCDIYGNCLECDDPNFTGGNCDICIDGKYGIDCSRNCPVNCLSCVSETYCTACKDKFTEPSCCPENCYHDNCKIRRNGICVSCKDGFYGDYCNITCSENCMYGTCGQYQGDCKAGCKAGFYGDYCNKTCSENCKYATCDQYNGDCIKGCKQGLYGVICNMTCSSNCKNDICHQSSSGECVYGCDDGYYGVSCSLGCNNEDFECLICVSNNNDFISCRRCTEGFYPGANGRCIPCEPNCSGNCNQSNGSCIACPDGYHGTLCDNPCSNNCRQCHQNNRTCKICENQTWGDYCLWKCSSSCLIDTNSLSSCDIATGKCKFGCIAGNHGLYCERKCDQHCGASKDGIKVCRQEDGICAEGCSSDHTSTDGGCVPVTDALEGDKSSITAGAMGGVIALLIIVLAFSVGFNILLKKRNNIIQKDNPREINTTENEHKVEAQSYEQLQGRPDQPNYQNSATNRPKEADRPQLKTLAFAGGGSTASLRVGQGLFAAEADD</sequence>
<dbReference type="InterPro" id="IPR042635">
    <property type="entry name" value="MEGF10/SREC1/2-like"/>
</dbReference>
<keyword evidence="1" id="KW-0245">EGF-like domain</keyword>
<dbReference type="SMART" id="SM00181">
    <property type="entry name" value="EGF"/>
    <property type="match status" value="10"/>
</dbReference>
<keyword evidence="7" id="KW-1185">Reference proteome</keyword>
<evidence type="ECO:0000259" key="5">
    <source>
        <dbReference type="SMART" id="SM00181"/>
    </source>
</evidence>
<evidence type="ECO:0000313" key="6">
    <source>
        <dbReference type="EMBL" id="WAR16459.1"/>
    </source>
</evidence>
<feature type="domain" description="EGF-like" evidence="5">
    <location>
        <begin position="403"/>
        <end position="440"/>
    </location>
</feature>
<feature type="region of interest" description="Disordered" evidence="2">
    <location>
        <begin position="628"/>
        <end position="675"/>
    </location>
</feature>
<dbReference type="EMBL" id="CP111021">
    <property type="protein sequence ID" value="WAR16459.1"/>
    <property type="molecule type" value="Genomic_DNA"/>
</dbReference>
<evidence type="ECO:0000256" key="3">
    <source>
        <dbReference type="SAM" id="Phobius"/>
    </source>
</evidence>
<dbReference type="InterPro" id="IPR009030">
    <property type="entry name" value="Growth_fac_rcpt_cys_sf"/>
</dbReference>
<proteinExistence type="predicted"/>
<feature type="domain" description="EGF-like" evidence="5">
    <location>
        <begin position="76"/>
        <end position="104"/>
    </location>
</feature>
<dbReference type="PANTHER" id="PTHR24043:SF8">
    <property type="entry name" value="EGF-LIKE DOMAIN-CONTAINING PROTEIN"/>
    <property type="match status" value="1"/>
</dbReference>
<feature type="domain" description="EGF-like" evidence="5">
    <location>
        <begin position="303"/>
        <end position="334"/>
    </location>
</feature>
<feature type="domain" description="EGF-like" evidence="5">
    <location>
        <begin position="472"/>
        <end position="500"/>
    </location>
</feature>
<accession>A0ABY7F6N2</accession>
<organism evidence="6 7">
    <name type="scientific">Mya arenaria</name>
    <name type="common">Soft-shell clam</name>
    <dbReference type="NCBI Taxonomy" id="6604"/>
    <lineage>
        <taxon>Eukaryota</taxon>
        <taxon>Metazoa</taxon>
        <taxon>Spiralia</taxon>
        <taxon>Lophotrochozoa</taxon>
        <taxon>Mollusca</taxon>
        <taxon>Bivalvia</taxon>
        <taxon>Autobranchia</taxon>
        <taxon>Heteroconchia</taxon>
        <taxon>Euheterodonta</taxon>
        <taxon>Imparidentia</taxon>
        <taxon>Neoheterodontei</taxon>
        <taxon>Myida</taxon>
        <taxon>Myoidea</taxon>
        <taxon>Myidae</taxon>
        <taxon>Mya</taxon>
    </lineage>
</organism>
<keyword evidence="3" id="KW-1133">Transmembrane helix</keyword>
<keyword evidence="4" id="KW-0732">Signal</keyword>
<protein>
    <submittedName>
        <fullName evidence="6">TENX-like protein</fullName>
    </submittedName>
</protein>
<dbReference type="SUPFAM" id="SSF57184">
    <property type="entry name" value="Growth factor receptor domain"/>
    <property type="match status" value="2"/>
</dbReference>
<keyword evidence="3" id="KW-0812">Transmembrane</keyword>
<feature type="signal peptide" evidence="4">
    <location>
        <begin position="1"/>
        <end position="33"/>
    </location>
</feature>
<feature type="domain" description="EGF-like" evidence="5">
    <location>
        <begin position="260"/>
        <end position="301"/>
    </location>
</feature>
<feature type="domain" description="EGF-like" evidence="5">
    <location>
        <begin position="441"/>
        <end position="470"/>
    </location>
</feature>
<feature type="chain" id="PRO_5047351761" evidence="4">
    <location>
        <begin position="34"/>
        <end position="701"/>
    </location>
</feature>
<dbReference type="PANTHER" id="PTHR24043">
    <property type="entry name" value="SCAVENGER RECEPTOR CLASS F"/>
    <property type="match status" value="1"/>
</dbReference>
<feature type="non-terminal residue" evidence="6">
    <location>
        <position position="701"/>
    </location>
</feature>
<name>A0ABY7F6N2_MYAAR</name>
<dbReference type="InterPro" id="IPR000742">
    <property type="entry name" value="EGF"/>
</dbReference>
<feature type="domain" description="EGF-like" evidence="5">
    <location>
        <begin position="135"/>
        <end position="165"/>
    </location>
</feature>